<dbReference type="Gene3D" id="2.10.25.10">
    <property type="entry name" value="Laminin"/>
    <property type="match status" value="2"/>
</dbReference>
<dbReference type="KEGG" id="dan:6494387"/>
<dbReference type="HOGENOM" id="CLU_1338795_0_0_1"/>
<keyword evidence="3" id="KW-1185">Reference proteome</keyword>
<dbReference type="EMBL" id="CH902619">
    <property type="protein sequence ID" value="EDV37242.2"/>
    <property type="molecule type" value="Genomic_DNA"/>
</dbReference>
<evidence type="ECO:0000313" key="3">
    <source>
        <dbReference type="Proteomes" id="UP000007801"/>
    </source>
</evidence>
<dbReference type="eggNOG" id="KOG1218">
    <property type="taxonomic scope" value="Eukaryota"/>
</dbReference>
<sequence length="232" mass="26030">MRSAHQLRRPEVTFTLTFRHGDHLQKSTMPNWMLLLLLLPALGQGHYYYDYGYWEINEPPPLCSDYEMLVVNTRQCVRRCNIVCREGVCFEDGPCPCADQYQGADPDGVVCAAECLPGCQKAGGYCAAPDLCVCSKGSHYYFDALARKCRHRVARLLDPCLGRCTHGSCSSDGRCTCAQGYELRATLLHGQQCTPICDHDCGPHAYCFAPNLCACRHKHFHYGRSGICTRDY</sequence>
<gene>
    <name evidence="2" type="primary">Dana\GF11523</name>
    <name evidence="2" type="synonym">dana_GLEANR_11574</name>
    <name evidence="2" type="ORF">GF11523</name>
</gene>
<accession>B3MC55</accession>
<dbReference type="OrthoDB" id="10045365at2759"/>
<dbReference type="GeneID" id="6494387"/>
<feature type="domain" description="EGF-like" evidence="1">
    <location>
        <begin position="79"/>
        <end position="112"/>
    </location>
</feature>
<feature type="domain" description="EGF-like" evidence="1">
    <location>
        <begin position="159"/>
        <end position="194"/>
    </location>
</feature>
<organism evidence="2 3">
    <name type="scientific">Drosophila ananassae</name>
    <name type="common">Fruit fly</name>
    <dbReference type="NCBI Taxonomy" id="7217"/>
    <lineage>
        <taxon>Eukaryota</taxon>
        <taxon>Metazoa</taxon>
        <taxon>Ecdysozoa</taxon>
        <taxon>Arthropoda</taxon>
        <taxon>Hexapoda</taxon>
        <taxon>Insecta</taxon>
        <taxon>Pterygota</taxon>
        <taxon>Neoptera</taxon>
        <taxon>Endopterygota</taxon>
        <taxon>Diptera</taxon>
        <taxon>Brachycera</taxon>
        <taxon>Muscomorpha</taxon>
        <taxon>Ephydroidea</taxon>
        <taxon>Drosophilidae</taxon>
        <taxon>Drosophila</taxon>
        <taxon>Sophophora</taxon>
    </lineage>
</organism>
<dbReference type="InterPro" id="IPR053255">
    <property type="entry name" value="EGF-like_domain"/>
</dbReference>
<evidence type="ECO:0000313" key="2">
    <source>
        <dbReference type="EMBL" id="EDV37242.2"/>
    </source>
</evidence>
<dbReference type="InterPro" id="IPR000742">
    <property type="entry name" value="EGF"/>
</dbReference>
<dbReference type="InParanoid" id="B3MC55"/>
<name>B3MC55_DROAN</name>
<dbReference type="SMART" id="SM00181">
    <property type="entry name" value="EGF"/>
    <property type="match status" value="3"/>
</dbReference>
<evidence type="ECO:0000259" key="1">
    <source>
        <dbReference type="SMART" id="SM00181"/>
    </source>
</evidence>
<dbReference type="PANTHER" id="PTHR24047">
    <property type="entry name" value="FI01909P-RELATED"/>
    <property type="match status" value="1"/>
</dbReference>
<dbReference type="AlphaFoldDB" id="B3MC55"/>
<dbReference type="PANTHER" id="PTHR24047:SF32">
    <property type="entry name" value="FI01909P-RELATED"/>
    <property type="match status" value="1"/>
</dbReference>
<reference evidence="2 3" key="1">
    <citation type="journal article" date="2007" name="Nature">
        <title>Evolution of genes and genomes on the Drosophila phylogeny.</title>
        <authorList>
            <consortium name="Drosophila 12 Genomes Consortium"/>
            <person name="Clark A.G."/>
            <person name="Eisen M.B."/>
            <person name="Smith D.R."/>
            <person name="Bergman C.M."/>
            <person name="Oliver B."/>
            <person name="Markow T.A."/>
            <person name="Kaufman T.C."/>
            <person name="Kellis M."/>
            <person name="Gelbart W."/>
            <person name="Iyer V.N."/>
            <person name="Pollard D.A."/>
            <person name="Sackton T.B."/>
            <person name="Larracuente A.M."/>
            <person name="Singh N.D."/>
            <person name="Abad J.P."/>
            <person name="Abt D.N."/>
            <person name="Adryan B."/>
            <person name="Aguade M."/>
            <person name="Akashi H."/>
            <person name="Anderson W.W."/>
            <person name="Aquadro C.F."/>
            <person name="Ardell D.H."/>
            <person name="Arguello R."/>
            <person name="Artieri C.G."/>
            <person name="Barbash D.A."/>
            <person name="Barker D."/>
            <person name="Barsanti P."/>
            <person name="Batterham P."/>
            <person name="Batzoglou S."/>
            <person name="Begun D."/>
            <person name="Bhutkar A."/>
            <person name="Blanco E."/>
            <person name="Bosak S.A."/>
            <person name="Bradley R.K."/>
            <person name="Brand A.D."/>
            <person name="Brent M.R."/>
            <person name="Brooks A.N."/>
            <person name="Brown R.H."/>
            <person name="Butlin R.K."/>
            <person name="Caggese C."/>
            <person name="Calvi B.R."/>
            <person name="Bernardo de Carvalho A."/>
            <person name="Caspi A."/>
            <person name="Castrezana S."/>
            <person name="Celniker S.E."/>
            <person name="Chang J.L."/>
            <person name="Chapple C."/>
            <person name="Chatterji S."/>
            <person name="Chinwalla A."/>
            <person name="Civetta A."/>
            <person name="Clifton S.W."/>
            <person name="Comeron J.M."/>
            <person name="Costello J.C."/>
            <person name="Coyne J.A."/>
            <person name="Daub J."/>
            <person name="David R.G."/>
            <person name="Delcher A.L."/>
            <person name="Delehaunty K."/>
            <person name="Do C.B."/>
            <person name="Ebling H."/>
            <person name="Edwards K."/>
            <person name="Eickbush T."/>
            <person name="Evans J.D."/>
            <person name="Filipski A."/>
            <person name="Findeiss S."/>
            <person name="Freyhult E."/>
            <person name="Fulton L."/>
            <person name="Fulton R."/>
            <person name="Garcia A.C."/>
            <person name="Gardiner A."/>
            <person name="Garfield D.A."/>
            <person name="Garvin B.E."/>
            <person name="Gibson G."/>
            <person name="Gilbert D."/>
            <person name="Gnerre S."/>
            <person name="Godfrey J."/>
            <person name="Good R."/>
            <person name="Gotea V."/>
            <person name="Gravely B."/>
            <person name="Greenberg A.J."/>
            <person name="Griffiths-Jones S."/>
            <person name="Gross S."/>
            <person name="Guigo R."/>
            <person name="Gustafson E.A."/>
            <person name="Haerty W."/>
            <person name="Hahn M.W."/>
            <person name="Halligan D.L."/>
            <person name="Halpern A.L."/>
            <person name="Halter G.M."/>
            <person name="Han M.V."/>
            <person name="Heger A."/>
            <person name="Hillier L."/>
            <person name="Hinrichs A.S."/>
            <person name="Holmes I."/>
            <person name="Hoskins R.A."/>
            <person name="Hubisz M.J."/>
            <person name="Hultmark D."/>
            <person name="Huntley M.A."/>
            <person name="Jaffe D.B."/>
            <person name="Jagadeeshan S."/>
            <person name="Jeck W.R."/>
            <person name="Johnson J."/>
            <person name="Jones C.D."/>
            <person name="Jordan W.C."/>
            <person name="Karpen G.H."/>
            <person name="Kataoka E."/>
            <person name="Keightley P.D."/>
            <person name="Kheradpour P."/>
            <person name="Kirkness E.F."/>
            <person name="Koerich L.B."/>
            <person name="Kristiansen K."/>
            <person name="Kudrna D."/>
            <person name="Kulathinal R.J."/>
            <person name="Kumar S."/>
            <person name="Kwok R."/>
            <person name="Lander E."/>
            <person name="Langley C.H."/>
            <person name="Lapoint R."/>
            <person name="Lazzaro B.P."/>
            <person name="Lee S.J."/>
            <person name="Levesque L."/>
            <person name="Li R."/>
            <person name="Lin C.F."/>
            <person name="Lin M.F."/>
            <person name="Lindblad-Toh K."/>
            <person name="Llopart A."/>
            <person name="Long M."/>
            <person name="Low L."/>
            <person name="Lozovsky E."/>
            <person name="Lu J."/>
            <person name="Luo M."/>
            <person name="Machado C.A."/>
            <person name="Makalowski W."/>
            <person name="Marzo M."/>
            <person name="Matsuda M."/>
            <person name="Matzkin L."/>
            <person name="McAllister B."/>
            <person name="McBride C.S."/>
            <person name="McKernan B."/>
            <person name="McKernan K."/>
            <person name="Mendez-Lago M."/>
            <person name="Minx P."/>
            <person name="Mollenhauer M.U."/>
            <person name="Montooth K."/>
            <person name="Mount S.M."/>
            <person name="Mu X."/>
            <person name="Myers E."/>
            <person name="Negre B."/>
            <person name="Newfeld S."/>
            <person name="Nielsen R."/>
            <person name="Noor M.A."/>
            <person name="O'Grady P."/>
            <person name="Pachter L."/>
            <person name="Papaceit M."/>
            <person name="Parisi M.J."/>
            <person name="Parisi M."/>
            <person name="Parts L."/>
            <person name="Pedersen J.S."/>
            <person name="Pesole G."/>
            <person name="Phillippy A.M."/>
            <person name="Ponting C.P."/>
            <person name="Pop M."/>
            <person name="Porcelli D."/>
            <person name="Powell J.R."/>
            <person name="Prohaska S."/>
            <person name="Pruitt K."/>
            <person name="Puig M."/>
            <person name="Quesneville H."/>
            <person name="Ram K.R."/>
            <person name="Rand D."/>
            <person name="Rasmussen M.D."/>
            <person name="Reed L.K."/>
            <person name="Reenan R."/>
            <person name="Reily A."/>
            <person name="Remington K.A."/>
            <person name="Rieger T.T."/>
            <person name="Ritchie M.G."/>
            <person name="Robin C."/>
            <person name="Rogers Y.H."/>
            <person name="Rohde C."/>
            <person name="Rozas J."/>
            <person name="Rubenfield M.J."/>
            <person name="Ruiz A."/>
            <person name="Russo S."/>
            <person name="Salzberg S.L."/>
            <person name="Sanchez-Gracia A."/>
            <person name="Saranga D.J."/>
            <person name="Sato H."/>
            <person name="Schaeffer S.W."/>
            <person name="Schatz M.C."/>
            <person name="Schlenke T."/>
            <person name="Schwartz R."/>
            <person name="Segarra C."/>
            <person name="Singh R.S."/>
            <person name="Sirot L."/>
            <person name="Sirota M."/>
            <person name="Sisneros N.B."/>
            <person name="Smith C.D."/>
            <person name="Smith T.F."/>
            <person name="Spieth J."/>
            <person name="Stage D.E."/>
            <person name="Stark A."/>
            <person name="Stephan W."/>
            <person name="Strausberg R.L."/>
            <person name="Strempel S."/>
            <person name="Sturgill D."/>
            <person name="Sutton G."/>
            <person name="Sutton G.G."/>
            <person name="Tao W."/>
            <person name="Teichmann S."/>
            <person name="Tobari Y.N."/>
            <person name="Tomimura Y."/>
            <person name="Tsolas J.M."/>
            <person name="Valente V.L."/>
            <person name="Venter E."/>
            <person name="Venter J.C."/>
            <person name="Vicario S."/>
            <person name="Vieira F.G."/>
            <person name="Vilella A.J."/>
            <person name="Villasante A."/>
            <person name="Walenz B."/>
            <person name="Wang J."/>
            <person name="Wasserman M."/>
            <person name="Watts T."/>
            <person name="Wilson D."/>
            <person name="Wilson R.K."/>
            <person name="Wing R.A."/>
            <person name="Wolfner M.F."/>
            <person name="Wong A."/>
            <person name="Wong G.K."/>
            <person name="Wu C.I."/>
            <person name="Wu G."/>
            <person name="Yamamoto D."/>
            <person name="Yang H.P."/>
            <person name="Yang S.P."/>
            <person name="Yorke J.A."/>
            <person name="Yoshida K."/>
            <person name="Zdobnov E."/>
            <person name="Zhang P."/>
            <person name="Zhang Y."/>
            <person name="Zimin A.V."/>
            <person name="Baldwin J."/>
            <person name="Abdouelleil A."/>
            <person name="Abdulkadir J."/>
            <person name="Abebe A."/>
            <person name="Abera B."/>
            <person name="Abreu J."/>
            <person name="Acer S.C."/>
            <person name="Aftuck L."/>
            <person name="Alexander A."/>
            <person name="An P."/>
            <person name="Anderson E."/>
            <person name="Anderson S."/>
            <person name="Arachi H."/>
            <person name="Azer M."/>
            <person name="Bachantsang P."/>
            <person name="Barry A."/>
            <person name="Bayul T."/>
            <person name="Berlin A."/>
            <person name="Bessette D."/>
            <person name="Bloom T."/>
            <person name="Blye J."/>
            <person name="Boguslavskiy L."/>
            <person name="Bonnet C."/>
            <person name="Boukhgalter B."/>
            <person name="Bourzgui I."/>
            <person name="Brown A."/>
            <person name="Cahill P."/>
            <person name="Channer S."/>
            <person name="Cheshatsang Y."/>
            <person name="Chuda L."/>
            <person name="Citroen M."/>
            <person name="Collymore A."/>
            <person name="Cooke P."/>
            <person name="Costello M."/>
            <person name="D'Aco K."/>
            <person name="Daza R."/>
            <person name="De Haan G."/>
            <person name="DeGray S."/>
            <person name="DeMaso C."/>
            <person name="Dhargay N."/>
            <person name="Dooley K."/>
            <person name="Dooley E."/>
            <person name="Doricent M."/>
            <person name="Dorje P."/>
            <person name="Dorjee K."/>
            <person name="Dupes A."/>
            <person name="Elong R."/>
            <person name="Falk J."/>
            <person name="Farina A."/>
            <person name="Faro S."/>
            <person name="Ferguson D."/>
            <person name="Fisher S."/>
            <person name="Foley C.D."/>
            <person name="Franke A."/>
            <person name="Friedrich D."/>
            <person name="Gadbois L."/>
            <person name="Gearin G."/>
            <person name="Gearin C.R."/>
            <person name="Giannoukos G."/>
            <person name="Goode T."/>
            <person name="Graham J."/>
            <person name="Grandbois E."/>
            <person name="Grewal S."/>
            <person name="Gyaltsen K."/>
            <person name="Hafez N."/>
            <person name="Hagos B."/>
            <person name="Hall J."/>
            <person name="Henson C."/>
            <person name="Hollinger A."/>
            <person name="Honan T."/>
            <person name="Huard M.D."/>
            <person name="Hughes L."/>
            <person name="Hurhula B."/>
            <person name="Husby M.E."/>
            <person name="Kamat A."/>
            <person name="Kanga B."/>
            <person name="Kashin S."/>
            <person name="Khazanovich D."/>
            <person name="Kisner P."/>
            <person name="Lance K."/>
            <person name="Lara M."/>
            <person name="Lee W."/>
            <person name="Lennon N."/>
            <person name="Letendre F."/>
            <person name="LeVine R."/>
            <person name="Lipovsky A."/>
            <person name="Liu X."/>
            <person name="Liu J."/>
            <person name="Liu S."/>
            <person name="Lokyitsang T."/>
            <person name="Lokyitsang Y."/>
            <person name="Lubonja R."/>
            <person name="Lui A."/>
            <person name="MacDonald P."/>
            <person name="Magnisalis V."/>
            <person name="Maru K."/>
            <person name="Matthews C."/>
            <person name="McCusker W."/>
            <person name="McDonough S."/>
            <person name="Mehta T."/>
            <person name="Meldrim J."/>
            <person name="Meneus L."/>
            <person name="Mihai O."/>
            <person name="Mihalev A."/>
            <person name="Mihova T."/>
            <person name="Mittelman R."/>
            <person name="Mlenga V."/>
            <person name="Montmayeur A."/>
            <person name="Mulrain L."/>
            <person name="Navidi A."/>
            <person name="Naylor J."/>
            <person name="Negash T."/>
            <person name="Nguyen T."/>
            <person name="Nguyen N."/>
            <person name="Nicol R."/>
            <person name="Norbu C."/>
            <person name="Norbu N."/>
            <person name="Novod N."/>
            <person name="O'Neill B."/>
            <person name="Osman S."/>
            <person name="Markiewicz E."/>
            <person name="Oyono O.L."/>
            <person name="Patti C."/>
            <person name="Phunkhang P."/>
            <person name="Pierre F."/>
            <person name="Priest M."/>
            <person name="Raghuraman S."/>
            <person name="Rege F."/>
            <person name="Reyes R."/>
            <person name="Rise C."/>
            <person name="Rogov P."/>
            <person name="Ross K."/>
            <person name="Ryan E."/>
            <person name="Settipalli S."/>
            <person name="Shea T."/>
            <person name="Sherpa N."/>
            <person name="Shi L."/>
            <person name="Shih D."/>
            <person name="Sparrow T."/>
            <person name="Spaulding J."/>
            <person name="Stalker J."/>
            <person name="Stange-Thomann N."/>
            <person name="Stavropoulos S."/>
            <person name="Stone C."/>
            <person name="Strader C."/>
            <person name="Tesfaye S."/>
            <person name="Thomson T."/>
            <person name="Thoulutsang Y."/>
            <person name="Thoulutsang D."/>
            <person name="Topham K."/>
            <person name="Topping I."/>
            <person name="Tsamla T."/>
            <person name="Vassiliev H."/>
            <person name="Vo A."/>
            <person name="Wangchuk T."/>
            <person name="Wangdi T."/>
            <person name="Weiand M."/>
            <person name="Wilkinson J."/>
            <person name="Wilson A."/>
            <person name="Yadav S."/>
            <person name="Young G."/>
            <person name="Yu Q."/>
            <person name="Zembek L."/>
            <person name="Zhong D."/>
            <person name="Zimmer A."/>
            <person name="Zwirko Z."/>
            <person name="Jaffe D.B."/>
            <person name="Alvarez P."/>
            <person name="Brockman W."/>
            <person name="Butler J."/>
            <person name="Chin C."/>
            <person name="Gnerre S."/>
            <person name="Grabherr M."/>
            <person name="Kleber M."/>
            <person name="Mauceli E."/>
            <person name="MacCallum I."/>
        </authorList>
    </citation>
    <scope>NUCLEOTIDE SEQUENCE [LARGE SCALE GENOMIC DNA]</scope>
    <source>
        <strain evidence="3">Tucson 14024-0371.13</strain>
    </source>
</reference>
<protein>
    <submittedName>
        <fullName evidence="2">Uncharacterized protein, isoform A</fullName>
    </submittedName>
</protein>
<proteinExistence type="predicted"/>
<dbReference type="Proteomes" id="UP000007801">
    <property type="component" value="Unassembled WGS sequence"/>
</dbReference>
<feature type="domain" description="EGF-like" evidence="1">
    <location>
        <begin position="114"/>
        <end position="150"/>
    </location>
</feature>